<dbReference type="PANTHER" id="PTHR43235:SF1">
    <property type="entry name" value="GLUTAMINE AMIDOTRANSFERASE PB2B2.05-RELATED"/>
    <property type="match status" value="1"/>
</dbReference>
<dbReference type="Proteomes" id="UP001296923">
    <property type="component" value="Unassembled WGS sequence"/>
</dbReference>
<proteinExistence type="predicted"/>
<dbReference type="RefSeq" id="WP_205725522.1">
    <property type="nucleotide sequence ID" value="NZ_JAFHKR010000039.1"/>
</dbReference>
<sequence length="252" mass="28265">MTQKPLIGLTSTIMSINTIETQNENVDTIVVYNKFAETVRDAGGIPVVIPMGKPEEAEFYAKMCDGLIFTGGEDISSITYNEEPHPKAKKVNKHRDDFEIELVKKARDNEKAILAMCRGYHLLNVSYGGTIIQDVESEFSDSINHFQSSATRTEPSHTVSIEEDSKLYKIVGEKEVAVNSFHHQAIGKVGKGLRVAARASDGVIEALELEDQDKTFLLGTQWHPEELRHENENMMAIIKTFIKEAKKIKDRD</sequence>
<keyword evidence="2" id="KW-1185">Reference proteome</keyword>
<dbReference type="Pfam" id="PF07722">
    <property type="entry name" value="Peptidase_C26"/>
    <property type="match status" value="1"/>
</dbReference>
<dbReference type="InterPro" id="IPR029062">
    <property type="entry name" value="Class_I_gatase-like"/>
</dbReference>
<reference evidence="1 2" key="1">
    <citation type="submission" date="2021-01" db="EMBL/GenBank/DDBJ databases">
        <title>Genome Sequencing of Type Strains.</title>
        <authorList>
            <person name="Lemaire J.F."/>
            <person name="Inderbitzin P."/>
            <person name="Collins S.B."/>
            <person name="Wespe N."/>
            <person name="Knight-Connoni V."/>
        </authorList>
    </citation>
    <scope>NUCLEOTIDE SEQUENCE [LARGE SCALE GENOMIC DNA]</scope>
    <source>
        <strain evidence="1 2">DSM 23009</strain>
    </source>
</reference>
<dbReference type="PANTHER" id="PTHR43235">
    <property type="entry name" value="GLUTAMINE AMIDOTRANSFERASE PB2B2.05-RELATED"/>
    <property type="match status" value="1"/>
</dbReference>
<accession>A0ABS2ZR27</accession>
<dbReference type="InterPro" id="IPR011697">
    <property type="entry name" value="Peptidase_C26"/>
</dbReference>
<dbReference type="EMBL" id="JAFHKR010000039">
    <property type="protein sequence ID" value="MBN3554485.1"/>
    <property type="molecule type" value="Genomic_DNA"/>
</dbReference>
<evidence type="ECO:0000313" key="1">
    <source>
        <dbReference type="EMBL" id="MBN3554485.1"/>
    </source>
</evidence>
<protein>
    <submittedName>
        <fullName evidence="1">Gamma-glutamyl-gamma-aminobutyrate hydrolase family protein</fullName>
    </submittedName>
</protein>
<dbReference type="InterPro" id="IPR044668">
    <property type="entry name" value="PuuD-like"/>
</dbReference>
<evidence type="ECO:0000313" key="2">
    <source>
        <dbReference type="Proteomes" id="UP001296923"/>
    </source>
</evidence>
<dbReference type="GO" id="GO:0016787">
    <property type="term" value="F:hydrolase activity"/>
    <property type="evidence" value="ECO:0007669"/>
    <property type="project" value="UniProtKB-KW"/>
</dbReference>
<dbReference type="SUPFAM" id="SSF52317">
    <property type="entry name" value="Class I glutamine amidotransferase-like"/>
    <property type="match status" value="1"/>
</dbReference>
<organism evidence="1 2">
    <name type="scientific">Fictibacillus nanhaiensis</name>
    <dbReference type="NCBI Taxonomy" id="742169"/>
    <lineage>
        <taxon>Bacteria</taxon>
        <taxon>Bacillati</taxon>
        <taxon>Bacillota</taxon>
        <taxon>Bacilli</taxon>
        <taxon>Bacillales</taxon>
        <taxon>Fictibacillaceae</taxon>
        <taxon>Fictibacillus</taxon>
    </lineage>
</organism>
<dbReference type="Gene3D" id="3.40.50.880">
    <property type="match status" value="1"/>
</dbReference>
<dbReference type="CDD" id="cd01745">
    <property type="entry name" value="GATase1_2"/>
    <property type="match status" value="1"/>
</dbReference>
<keyword evidence="1" id="KW-0378">Hydrolase</keyword>
<name>A0ABS2ZR27_9BACL</name>
<gene>
    <name evidence="1" type="ORF">JYA63_09425</name>
</gene>
<dbReference type="PROSITE" id="PS51273">
    <property type="entry name" value="GATASE_TYPE_1"/>
    <property type="match status" value="1"/>
</dbReference>
<comment type="caution">
    <text evidence="1">The sequence shown here is derived from an EMBL/GenBank/DDBJ whole genome shotgun (WGS) entry which is preliminary data.</text>
</comment>